<dbReference type="GO" id="GO:0016811">
    <property type="term" value="F:hydrolase activity, acting on carbon-nitrogen (but not peptide) bonds, in linear amides"/>
    <property type="evidence" value="ECO:0007669"/>
    <property type="project" value="InterPro"/>
</dbReference>
<dbReference type="InterPro" id="IPR055438">
    <property type="entry name" value="AstE_AspA_cat"/>
</dbReference>
<evidence type="ECO:0000259" key="5">
    <source>
        <dbReference type="Pfam" id="PF24827"/>
    </source>
</evidence>
<dbReference type="Pfam" id="PF24827">
    <property type="entry name" value="AstE_AspA_cat"/>
    <property type="match status" value="1"/>
</dbReference>
<dbReference type="Gene3D" id="3.40.630.10">
    <property type="entry name" value="Zn peptidases"/>
    <property type="match status" value="1"/>
</dbReference>
<comment type="caution">
    <text evidence="6">The sequence shown here is derived from an EMBL/GenBank/DDBJ whole genome shotgun (WGS) entry which is preliminary data.</text>
</comment>
<comment type="cofactor">
    <cofactor evidence="1">
        <name>Zn(2+)</name>
        <dbReference type="ChEBI" id="CHEBI:29105"/>
    </cofactor>
</comment>
<evidence type="ECO:0000256" key="4">
    <source>
        <dbReference type="ARBA" id="ARBA00022833"/>
    </source>
</evidence>
<proteinExistence type="predicted"/>
<dbReference type="PANTHER" id="PTHR37326:SF2">
    <property type="entry name" value="SUCCINYLGLUTAMATE DESUCCINYLASE_ASPARTOACYLASE FAMILY PROTEIN"/>
    <property type="match status" value="1"/>
</dbReference>
<name>A0A2T1A9B0_TRISK</name>
<evidence type="ECO:0000256" key="3">
    <source>
        <dbReference type="ARBA" id="ARBA00022801"/>
    </source>
</evidence>
<sequence>MARRSPFEIGGFHVPPGTRRTVDMPVSVLSDHTPVNMSAHVIHGAEEGPTLFVSAAIHGDEVIGVEIARRLLRSRQFARLKGTLIVVPIVNTFGFLNHSRYLPDRRDLNRCFPGSEGGSLASRLAHLFMTEIVARSDLGIDLHSAAIHRTNMPQIRVSPKAQETLAYADAFGAPVVIRSGLREGSLRHEAQKAGVDILLYEAGEGLRFDEQSARVGVAGILRVMHALGMIPDDGVPLAEVVPVRASDSSWERAPAGGLLRAYKTTGEMVEEGDVLGIVADPFGEEEMELTASQAGLIIGRANLPIVNEGDALFHIARVVNSSEAEIRIESLHAQLEGAAMFDEDEII</sequence>
<feature type="domain" description="Succinylglutamate desuccinylase/Aspartoacylase catalytic" evidence="5">
    <location>
        <begin position="48"/>
        <end position="226"/>
    </location>
</feature>
<dbReference type="GO" id="GO:0016788">
    <property type="term" value="F:hydrolase activity, acting on ester bonds"/>
    <property type="evidence" value="ECO:0007669"/>
    <property type="project" value="InterPro"/>
</dbReference>
<keyword evidence="2" id="KW-0479">Metal-binding</keyword>
<dbReference type="PIRSF" id="PIRSF039012">
    <property type="entry name" value="ASP"/>
    <property type="match status" value="1"/>
</dbReference>
<accession>A0A2T1A9B0</accession>
<dbReference type="GO" id="GO:0046872">
    <property type="term" value="F:metal ion binding"/>
    <property type="evidence" value="ECO:0007669"/>
    <property type="project" value="UniProtKB-KW"/>
</dbReference>
<organism evidence="6 7">
    <name type="scientific">Tritonibacter scottomollicae</name>
    <name type="common">Epibacterium scottomollicae</name>
    <dbReference type="NCBI Taxonomy" id="483013"/>
    <lineage>
        <taxon>Bacteria</taxon>
        <taxon>Pseudomonadati</taxon>
        <taxon>Pseudomonadota</taxon>
        <taxon>Alphaproteobacteria</taxon>
        <taxon>Rhodobacterales</taxon>
        <taxon>Paracoccaceae</taxon>
        <taxon>Tritonibacter</taxon>
    </lineage>
</organism>
<evidence type="ECO:0000313" key="6">
    <source>
        <dbReference type="EMBL" id="PRZ45192.1"/>
    </source>
</evidence>
<dbReference type="AlphaFoldDB" id="A0A2T1A9B0"/>
<evidence type="ECO:0000256" key="1">
    <source>
        <dbReference type="ARBA" id="ARBA00001947"/>
    </source>
</evidence>
<evidence type="ECO:0000256" key="2">
    <source>
        <dbReference type="ARBA" id="ARBA00022723"/>
    </source>
</evidence>
<gene>
    <name evidence="6" type="ORF">CLV89_11775</name>
</gene>
<dbReference type="OrthoDB" id="9782876at2"/>
<dbReference type="CDD" id="cd06251">
    <property type="entry name" value="M14_ASTE_ASPA-like"/>
    <property type="match status" value="1"/>
</dbReference>
<dbReference type="RefSeq" id="WP_106165233.1">
    <property type="nucleotide sequence ID" value="NZ_JAGDDX010000008.1"/>
</dbReference>
<keyword evidence="3" id="KW-0378">Hydrolase</keyword>
<dbReference type="InterPro" id="IPR053138">
    <property type="entry name" value="N-alpha-Ac-DABA_deacetylase"/>
</dbReference>
<dbReference type="SUPFAM" id="SSF53187">
    <property type="entry name" value="Zn-dependent exopeptidases"/>
    <property type="match status" value="1"/>
</dbReference>
<dbReference type="InterPro" id="IPR043795">
    <property type="entry name" value="N-alpha-Ac-DABA-like"/>
</dbReference>
<dbReference type="EMBL" id="PVUF01000017">
    <property type="protein sequence ID" value="PRZ45192.1"/>
    <property type="molecule type" value="Genomic_DNA"/>
</dbReference>
<evidence type="ECO:0000313" key="7">
    <source>
        <dbReference type="Proteomes" id="UP000237718"/>
    </source>
</evidence>
<dbReference type="PANTHER" id="PTHR37326">
    <property type="entry name" value="BLL3975 PROTEIN"/>
    <property type="match status" value="1"/>
</dbReference>
<protein>
    <recommendedName>
        <fullName evidence="5">Succinylglutamate desuccinylase/Aspartoacylase catalytic domain-containing protein</fullName>
    </recommendedName>
</protein>
<keyword evidence="4" id="KW-0862">Zinc</keyword>
<reference evidence="6 7" key="1">
    <citation type="submission" date="2018-03" db="EMBL/GenBank/DDBJ databases">
        <title>Genomic Encyclopedia of Archaeal and Bacterial Type Strains, Phase II (KMG-II): from individual species to whole genera.</title>
        <authorList>
            <person name="Goeker M."/>
        </authorList>
    </citation>
    <scope>NUCLEOTIDE SEQUENCE [LARGE SCALE GENOMIC DNA]</scope>
    <source>
        <strain evidence="6 7">DSM 25328</strain>
    </source>
</reference>
<dbReference type="Proteomes" id="UP000237718">
    <property type="component" value="Unassembled WGS sequence"/>
</dbReference>